<protein>
    <submittedName>
        <fullName evidence="1">Uncharacterized protein</fullName>
    </submittedName>
</protein>
<organism evidence="1 2">
    <name type="scientific">Cichorium intybus</name>
    <name type="common">Chicory</name>
    <dbReference type="NCBI Taxonomy" id="13427"/>
    <lineage>
        <taxon>Eukaryota</taxon>
        <taxon>Viridiplantae</taxon>
        <taxon>Streptophyta</taxon>
        <taxon>Embryophyta</taxon>
        <taxon>Tracheophyta</taxon>
        <taxon>Spermatophyta</taxon>
        <taxon>Magnoliopsida</taxon>
        <taxon>eudicotyledons</taxon>
        <taxon>Gunneridae</taxon>
        <taxon>Pentapetalae</taxon>
        <taxon>asterids</taxon>
        <taxon>campanulids</taxon>
        <taxon>Asterales</taxon>
        <taxon>Asteraceae</taxon>
        <taxon>Cichorioideae</taxon>
        <taxon>Cichorieae</taxon>
        <taxon>Cichoriinae</taxon>
        <taxon>Cichorium</taxon>
    </lineage>
</organism>
<reference evidence="1 2" key="2">
    <citation type="journal article" date="2022" name="Mol. Ecol. Resour.">
        <title>The genomes of chicory, endive, great burdock and yacon provide insights into Asteraceae paleo-polyploidization history and plant inulin production.</title>
        <authorList>
            <person name="Fan W."/>
            <person name="Wang S."/>
            <person name="Wang H."/>
            <person name="Wang A."/>
            <person name="Jiang F."/>
            <person name="Liu H."/>
            <person name="Zhao H."/>
            <person name="Xu D."/>
            <person name="Zhang Y."/>
        </authorList>
    </citation>
    <scope>NUCLEOTIDE SEQUENCE [LARGE SCALE GENOMIC DNA]</scope>
    <source>
        <strain evidence="2">cv. Punajuju</strain>
        <tissue evidence="1">Leaves</tissue>
    </source>
</reference>
<sequence>MRRYPGDQTKQTKGKNDRHGRGAIYLCLFFSIQSIEYDSFEVSDRSGGIGKKEMEVRVNREPNDGRRSETYLIRQEGEHKSIVKGTT</sequence>
<name>A0ACB9F013_CICIN</name>
<accession>A0ACB9F013</accession>
<gene>
    <name evidence="1" type="ORF">L2E82_14230</name>
</gene>
<keyword evidence="2" id="KW-1185">Reference proteome</keyword>
<dbReference type="EMBL" id="CM042011">
    <property type="protein sequence ID" value="KAI3764225.1"/>
    <property type="molecule type" value="Genomic_DNA"/>
</dbReference>
<dbReference type="Proteomes" id="UP001055811">
    <property type="component" value="Linkage Group LG03"/>
</dbReference>
<reference evidence="2" key="1">
    <citation type="journal article" date="2022" name="Mol. Ecol. Resour.">
        <title>The genomes of chicory, endive, great burdock and yacon provide insights into Asteraceae palaeo-polyploidization history and plant inulin production.</title>
        <authorList>
            <person name="Fan W."/>
            <person name="Wang S."/>
            <person name="Wang H."/>
            <person name="Wang A."/>
            <person name="Jiang F."/>
            <person name="Liu H."/>
            <person name="Zhao H."/>
            <person name="Xu D."/>
            <person name="Zhang Y."/>
        </authorList>
    </citation>
    <scope>NUCLEOTIDE SEQUENCE [LARGE SCALE GENOMIC DNA]</scope>
    <source>
        <strain evidence="2">cv. Punajuju</strain>
    </source>
</reference>
<evidence type="ECO:0000313" key="2">
    <source>
        <dbReference type="Proteomes" id="UP001055811"/>
    </source>
</evidence>
<evidence type="ECO:0000313" key="1">
    <source>
        <dbReference type="EMBL" id="KAI3764225.1"/>
    </source>
</evidence>
<proteinExistence type="predicted"/>
<comment type="caution">
    <text evidence="1">The sequence shown here is derived from an EMBL/GenBank/DDBJ whole genome shotgun (WGS) entry which is preliminary data.</text>
</comment>